<dbReference type="RefSeq" id="WP_359703182.1">
    <property type="nucleotide sequence ID" value="NZ_JBEYXT010000446.1"/>
</dbReference>
<proteinExistence type="predicted"/>
<comment type="caution">
    <text evidence="1">The sequence shown here is derived from an EMBL/GenBank/DDBJ whole genome shotgun (WGS) entry which is preliminary data.</text>
</comment>
<dbReference type="EMBL" id="JBEYXT010000446">
    <property type="protein sequence ID" value="MEU6807087.1"/>
    <property type="molecule type" value="Genomic_DNA"/>
</dbReference>
<evidence type="ECO:0000313" key="2">
    <source>
        <dbReference type="Proteomes" id="UP001551189"/>
    </source>
</evidence>
<organism evidence="1 2">
    <name type="scientific">Streptomyces neyagawaensis</name>
    <dbReference type="NCBI Taxonomy" id="42238"/>
    <lineage>
        <taxon>Bacteria</taxon>
        <taxon>Bacillati</taxon>
        <taxon>Actinomycetota</taxon>
        <taxon>Actinomycetes</taxon>
        <taxon>Kitasatosporales</taxon>
        <taxon>Streptomycetaceae</taxon>
        <taxon>Streptomyces</taxon>
    </lineage>
</organism>
<evidence type="ECO:0000313" key="1">
    <source>
        <dbReference type="EMBL" id="MEU6807087.1"/>
    </source>
</evidence>
<dbReference type="Proteomes" id="UP001551189">
    <property type="component" value="Unassembled WGS sequence"/>
</dbReference>
<protein>
    <submittedName>
        <fullName evidence="1">Uncharacterized protein</fullName>
    </submittedName>
</protein>
<name>A0ABV3BCB0_9ACTN</name>
<accession>A0ABV3BCB0</accession>
<sequence length="88" mass="10115">MDHLPWCDLYTDVITAQKWVHSERPRHGVRVARRVLQGAANEGDRQPVPLKKAALCLRHSLTQASVPYRKWSEDQAEVFMTTVLPDVH</sequence>
<keyword evidence="2" id="KW-1185">Reference proteome</keyword>
<gene>
    <name evidence="1" type="ORF">ABZ931_39945</name>
</gene>
<reference evidence="1 2" key="1">
    <citation type="submission" date="2024-06" db="EMBL/GenBank/DDBJ databases">
        <title>The Natural Products Discovery Center: Release of the First 8490 Sequenced Strains for Exploring Actinobacteria Biosynthetic Diversity.</title>
        <authorList>
            <person name="Kalkreuter E."/>
            <person name="Kautsar S.A."/>
            <person name="Yang D."/>
            <person name="Bader C.D."/>
            <person name="Teijaro C.N."/>
            <person name="Fluegel L."/>
            <person name="Davis C.M."/>
            <person name="Simpson J.R."/>
            <person name="Lauterbach L."/>
            <person name="Steele A.D."/>
            <person name="Gui C."/>
            <person name="Meng S."/>
            <person name="Li G."/>
            <person name="Viehrig K."/>
            <person name="Ye F."/>
            <person name="Su P."/>
            <person name="Kiefer A.F."/>
            <person name="Nichols A."/>
            <person name="Cepeda A.J."/>
            <person name="Yan W."/>
            <person name="Fan B."/>
            <person name="Jiang Y."/>
            <person name="Adhikari A."/>
            <person name="Zheng C.-J."/>
            <person name="Schuster L."/>
            <person name="Cowan T.M."/>
            <person name="Smanski M.J."/>
            <person name="Chevrette M.G."/>
            <person name="De Carvalho L.P.S."/>
            <person name="Shen B."/>
        </authorList>
    </citation>
    <scope>NUCLEOTIDE SEQUENCE [LARGE SCALE GENOMIC DNA]</scope>
    <source>
        <strain evidence="1 2">NPDC046851</strain>
    </source>
</reference>